<dbReference type="AlphaFoldDB" id="A0A1Y1BFK9"/>
<accession>A0A1Y1BFK9</accession>
<feature type="chain" id="PRO_5012553242" description="Secreted protein" evidence="1">
    <location>
        <begin position="25"/>
        <end position="404"/>
    </location>
</feature>
<keyword evidence="1" id="KW-0732">Signal</keyword>
<gene>
    <name evidence="2" type="ORF">BSFP_014790</name>
</gene>
<feature type="signal peptide" evidence="1">
    <location>
        <begin position="1"/>
        <end position="24"/>
    </location>
</feature>
<dbReference type="Proteomes" id="UP000218432">
    <property type="component" value="Chromosome 1"/>
</dbReference>
<name>A0A1Y1BFK9_9BURK</name>
<reference evidence="2 3" key="1">
    <citation type="journal article" date="2017" name="Genome Announc.">
        <title>Complete Genome Sequence of Burkholderia stabilis FERMP-21014.</title>
        <authorList>
            <person name="Konishi K."/>
            <person name="Kumagai T."/>
            <person name="Sakasegawa S."/>
            <person name="Tamura T."/>
        </authorList>
    </citation>
    <scope>NUCLEOTIDE SEQUENCE [LARGE SCALE GENOMIC DNA]</scope>
    <source>
        <strain evidence="2 3">FERMP-21014</strain>
    </source>
</reference>
<proteinExistence type="predicted"/>
<protein>
    <recommendedName>
        <fullName evidence="4">Secreted protein</fullName>
    </recommendedName>
</protein>
<evidence type="ECO:0000256" key="1">
    <source>
        <dbReference type="SAM" id="SignalP"/>
    </source>
</evidence>
<evidence type="ECO:0000313" key="2">
    <source>
        <dbReference type="EMBL" id="BAX58662.1"/>
    </source>
</evidence>
<dbReference type="EMBL" id="AP018111">
    <property type="protein sequence ID" value="BAX58662.1"/>
    <property type="molecule type" value="Genomic_DNA"/>
</dbReference>
<evidence type="ECO:0000313" key="3">
    <source>
        <dbReference type="Proteomes" id="UP000218432"/>
    </source>
</evidence>
<dbReference type="RefSeq" id="WP_096471690.1">
    <property type="nucleotide sequence ID" value="NZ_AP018111.1"/>
</dbReference>
<organism evidence="2 3">
    <name type="scientific">Burkholderia stabilis</name>
    <dbReference type="NCBI Taxonomy" id="95485"/>
    <lineage>
        <taxon>Bacteria</taxon>
        <taxon>Pseudomonadati</taxon>
        <taxon>Pseudomonadota</taxon>
        <taxon>Betaproteobacteria</taxon>
        <taxon>Burkholderiales</taxon>
        <taxon>Burkholderiaceae</taxon>
        <taxon>Burkholderia</taxon>
        <taxon>Burkholderia cepacia complex</taxon>
    </lineage>
</organism>
<evidence type="ECO:0008006" key="4">
    <source>
        <dbReference type="Google" id="ProtNLM"/>
    </source>
</evidence>
<sequence length="404" mass="43384">MKKMLTRATLALSIVCAAPAAAFAAGTCPAADTAARAAIDAQHRVQQVRNPQGDGGGNVDISPPLRDALRAYKQALVGAIDARLACSDEHVEPAALKRTLAAALGVPAQSAQPAALKNGESAFGRNPDVDVERGGTSRPLLFVRAGFDIACGDDNLLTAYAWENGGWRRVLRWQADDYKDIGGAYGGGFWFSALPGGQVAVVHGTPWCSSRWSRFGADVLAPANGPTAQRTLFHTGHGYVIDDDAIRFKVRPDGFELRTTVGSLDSEVMTRPGIFRYRVDGDIVQRVQPAALNGRDFVDEWLKVDDALAREWSEPAAAAAALKARQAFNTESKAPDTGFAYGPVRGCSDSKDRFQVELDLTGKSGETIARRYALIRQERNGFTMLGLRNSAEQACRGANLMPQH</sequence>